<protein>
    <submittedName>
        <fullName evidence="1">FAD/NAD-P-binding domain-containing protein</fullName>
    </submittedName>
</protein>
<dbReference type="Proteomes" id="UP001163835">
    <property type="component" value="Unassembled WGS sequence"/>
</dbReference>
<organism evidence="1 2">
    <name type="scientific">Lentinula aff. lateritia</name>
    <dbReference type="NCBI Taxonomy" id="2804960"/>
    <lineage>
        <taxon>Eukaryota</taxon>
        <taxon>Fungi</taxon>
        <taxon>Dikarya</taxon>
        <taxon>Basidiomycota</taxon>
        <taxon>Agaricomycotina</taxon>
        <taxon>Agaricomycetes</taxon>
        <taxon>Agaricomycetidae</taxon>
        <taxon>Agaricales</taxon>
        <taxon>Marasmiineae</taxon>
        <taxon>Omphalotaceae</taxon>
        <taxon>Lentinula</taxon>
    </lineage>
</organism>
<dbReference type="EMBL" id="MU795416">
    <property type="protein sequence ID" value="KAJ3806508.1"/>
    <property type="molecule type" value="Genomic_DNA"/>
</dbReference>
<gene>
    <name evidence="1" type="ORF">F5876DRAFT_49896</name>
</gene>
<reference evidence="1" key="1">
    <citation type="submission" date="2022-09" db="EMBL/GenBank/DDBJ databases">
        <title>A Global Phylogenomic Analysis of the Shiitake Genus Lentinula.</title>
        <authorList>
            <consortium name="DOE Joint Genome Institute"/>
            <person name="Sierra-Patev S."/>
            <person name="Min B."/>
            <person name="Naranjo-Ortiz M."/>
            <person name="Looney B."/>
            <person name="Konkel Z."/>
            <person name="Slot J.C."/>
            <person name="Sakamoto Y."/>
            <person name="Steenwyk J.L."/>
            <person name="Rokas A."/>
            <person name="Carro J."/>
            <person name="Camarero S."/>
            <person name="Ferreira P."/>
            <person name="Molpeceres G."/>
            <person name="Ruiz-Duenas F.J."/>
            <person name="Serrano A."/>
            <person name="Henrissat B."/>
            <person name="Drula E."/>
            <person name="Hughes K.W."/>
            <person name="Mata J.L."/>
            <person name="Ishikawa N.K."/>
            <person name="Vargas-Isla R."/>
            <person name="Ushijima S."/>
            <person name="Smith C.A."/>
            <person name="Ahrendt S."/>
            <person name="Andreopoulos W."/>
            <person name="He G."/>
            <person name="Labutti K."/>
            <person name="Lipzen A."/>
            <person name="Ng V."/>
            <person name="Riley R."/>
            <person name="Sandor L."/>
            <person name="Barry K."/>
            <person name="Martinez A.T."/>
            <person name="Xiao Y."/>
            <person name="Gibbons J.G."/>
            <person name="Terashima K."/>
            <person name="Grigoriev I.V."/>
            <person name="Hibbett D.S."/>
        </authorList>
    </citation>
    <scope>NUCLEOTIDE SEQUENCE</scope>
    <source>
        <strain evidence="1">TMI1499</strain>
    </source>
</reference>
<name>A0ACC1TPI5_9AGAR</name>
<proteinExistence type="predicted"/>
<keyword evidence="2" id="KW-1185">Reference proteome</keyword>
<evidence type="ECO:0000313" key="2">
    <source>
        <dbReference type="Proteomes" id="UP001163835"/>
    </source>
</evidence>
<evidence type="ECO:0000313" key="1">
    <source>
        <dbReference type="EMBL" id="KAJ3806508.1"/>
    </source>
</evidence>
<accession>A0ACC1TPI5</accession>
<sequence length="662" mass="72130">MIRLQRRLFSCSSSAAFNRRTVPRAVDNCDVLIVGAGPAGLAAAIRLKQLEREAGSSQSLRVVVLEKGSEVGAHIVSGCVLEPRALYDLLGPDPSQYEQIYGCGEPPLGVKATESRMVWLTEKSKYPIPHPPQMNNRGNFVISLSALTRWLGRIAEEYYGVEIYPGFAGAGVVFSDEGYQTVLGILTNDVGIPKHPSATANYEPGMFFRARATLFAEGAHGSLTKTLINKYQLRRESDPQTYGFGVKEVWRLADDNALYTPGSITHTLGFPLDLNTYGGGWVYHMDKRLLSLGLVVGADWENPYQSPYRDFQMMKHHPYIRRLLSPSSPSSLSTRIAYGARVLTEGGLQSLPLLHFPGGALIGDSAGTVNVAKIKGVHTAMGMGVLGAQGVWEGCKQHPHEDGSSGPIDASAYTTSFLSSWIHTELHETRNLRPSFSSSVLSRRNIGVLGGVLYSGVDSLLLRGRTPWTFRHTKNEEERNACLDGGRSLDSMRTGTSTAHTPISYPPFHPPLSTDLLTSLMLTGTSHEEDQPEHLRIQEEEGTASTPSTDDAETPDSVPTVTSPHPLRRNHVKTNIGGYAGLLARACPAGVYEYVDDHQGSADGGDDAEGWNGKKLVINAQNCIHCKLCDIKVPSQDITWTVPEGGGGPKYSEFFYRILIHS</sequence>
<comment type="caution">
    <text evidence="1">The sequence shown here is derived from an EMBL/GenBank/DDBJ whole genome shotgun (WGS) entry which is preliminary data.</text>
</comment>